<dbReference type="PIRSF" id="PIRSF000551">
    <property type="entry name" value="PKC_delta"/>
    <property type="match status" value="1"/>
</dbReference>
<evidence type="ECO:0000259" key="26">
    <source>
        <dbReference type="PROSITE" id="PS51285"/>
    </source>
</evidence>
<dbReference type="PROSITE" id="PS50011">
    <property type="entry name" value="PROTEIN_KINASE_DOM"/>
    <property type="match status" value="1"/>
</dbReference>
<evidence type="ECO:0000256" key="9">
    <source>
        <dbReference type="ARBA" id="ARBA00022771"/>
    </source>
</evidence>
<feature type="compositionally biased region" description="Polar residues" evidence="22">
    <location>
        <begin position="418"/>
        <end position="433"/>
    </location>
</feature>
<dbReference type="SUPFAM" id="SSF56112">
    <property type="entry name" value="Protein kinase-like (PK-like)"/>
    <property type="match status" value="1"/>
</dbReference>
<evidence type="ECO:0000256" key="18">
    <source>
        <dbReference type="ARBA" id="ARBA00080536"/>
    </source>
</evidence>
<keyword evidence="12" id="KW-0862">Zinc</keyword>
<keyword evidence="28" id="KW-1185">Reference proteome</keyword>
<dbReference type="InterPro" id="IPR017441">
    <property type="entry name" value="Protein_kinase_ATP_BS"/>
</dbReference>
<comment type="catalytic activity">
    <reaction evidence="15">
        <text>L-seryl-[protein] + ATP = O-phospho-L-seryl-[protein] + ADP + H(+)</text>
        <dbReference type="Rhea" id="RHEA:17989"/>
        <dbReference type="Rhea" id="RHEA-COMP:9863"/>
        <dbReference type="Rhea" id="RHEA-COMP:11604"/>
        <dbReference type="ChEBI" id="CHEBI:15378"/>
        <dbReference type="ChEBI" id="CHEBI:29999"/>
        <dbReference type="ChEBI" id="CHEBI:30616"/>
        <dbReference type="ChEBI" id="CHEBI:83421"/>
        <dbReference type="ChEBI" id="CHEBI:456216"/>
        <dbReference type="EC" id="2.7.11.13"/>
    </reaction>
</comment>
<dbReference type="SMART" id="SM00220">
    <property type="entry name" value="S_TKc"/>
    <property type="match status" value="1"/>
</dbReference>
<dbReference type="CDD" id="cd20838">
    <property type="entry name" value="C1_nPKC_epsilon-like_rpt2"/>
    <property type="match status" value="1"/>
</dbReference>
<dbReference type="AlphaFoldDB" id="A0A195C7T9"/>
<evidence type="ECO:0000256" key="13">
    <source>
        <dbReference type="ARBA" id="ARBA00022840"/>
    </source>
</evidence>
<dbReference type="SUPFAM" id="SSF49562">
    <property type="entry name" value="C2 domain (Calcium/lipid-binding domain, CaLB)"/>
    <property type="match status" value="1"/>
</dbReference>
<keyword evidence="7" id="KW-0677">Repeat</keyword>
<feature type="region of interest" description="Disordered" evidence="22">
    <location>
        <begin position="343"/>
        <end position="470"/>
    </location>
</feature>
<evidence type="ECO:0000256" key="1">
    <source>
        <dbReference type="ARBA" id="ARBA00005490"/>
    </source>
</evidence>
<dbReference type="InterPro" id="IPR020454">
    <property type="entry name" value="DAG/PE-bd"/>
</dbReference>
<comment type="similarity">
    <text evidence="1">Belongs to the protein kinase superfamily. AGC Ser/Thr protein kinase family. PKC subfamily.</text>
</comment>
<dbReference type="Pfam" id="PF00168">
    <property type="entry name" value="C2"/>
    <property type="match status" value="1"/>
</dbReference>
<dbReference type="FunFam" id="3.30.200.20:FF:000080">
    <property type="entry name" value="Protein kinase C"/>
    <property type="match status" value="1"/>
</dbReference>
<dbReference type="GO" id="GO:0030154">
    <property type="term" value="P:cell differentiation"/>
    <property type="evidence" value="ECO:0007669"/>
    <property type="project" value="UniProtKB-KW"/>
</dbReference>
<feature type="compositionally biased region" description="Basic and acidic residues" evidence="22">
    <location>
        <begin position="454"/>
        <end position="470"/>
    </location>
</feature>
<evidence type="ECO:0000256" key="12">
    <source>
        <dbReference type="ARBA" id="ARBA00022833"/>
    </source>
</evidence>
<dbReference type="InterPro" id="IPR008271">
    <property type="entry name" value="Ser/Thr_kinase_AS"/>
</dbReference>
<feature type="active site" description="Proton acceptor" evidence="19">
    <location>
        <position position="607"/>
    </location>
</feature>
<dbReference type="Proteomes" id="UP000078542">
    <property type="component" value="Unassembled WGS sequence"/>
</dbReference>
<feature type="compositionally biased region" description="Basic residues" evidence="22">
    <location>
        <begin position="148"/>
        <end position="158"/>
    </location>
</feature>
<feature type="compositionally biased region" description="Basic and acidic residues" evidence="22">
    <location>
        <begin position="159"/>
        <end position="171"/>
    </location>
</feature>
<dbReference type="GO" id="GO:0004697">
    <property type="term" value="F:diacylglycerol-dependent serine/threonine kinase activity"/>
    <property type="evidence" value="ECO:0007669"/>
    <property type="project" value="UniProtKB-EC"/>
</dbReference>
<dbReference type="GO" id="GO:0106310">
    <property type="term" value="F:protein serine kinase activity"/>
    <property type="evidence" value="ECO:0007669"/>
    <property type="project" value="RHEA"/>
</dbReference>
<dbReference type="InterPro" id="IPR017892">
    <property type="entry name" value="Pkinase_C"/>
</dbReference>
<keyword evidence="4" id="KW-0597">Phosphoprotein</keyword>
<dbReference type="Pfam" id="PF00433">
    <property type="entry name" value="Pkinase_C"/>
    <property type="match status" value="1"/>
</dbReference>
<dbReference type="InterPro" id="IPR035892">
    <property type="entry name" value="C2_domain_sf"/>
</dbReference>
<keyword evidence="11" id="KW-0221">Differentiation</keyword>
<dbReference type="InterPro" id="IPR000961">
    <property type="entry name" value="AGC-kinase_C"/>
</dbReference>
<dbReference type="InterPro" id="IPR011009">
    <property type="entry name" value="Kinase-like_dom_sf"/>
</dbReference>
<evidence type="ECO:0000256" key="10">
    <source>
        <dbReference type="ARBA" id="ARBA00022777"/>
    </source>
</evidence>
<dbReference type="InterPro" id="IPR014376">
    <property type="entry name" value="Prot_kin_PKC_delta"/>
</dbReference>
<evidence type="ECO:0000256" key="2">
    <source>
        <dbReference type="ARBA" id="ARBA00012429"/>
    </source>
</evidence>
<evidence type="ECO:0000256" key="8">
    <source>
        <dbReference type="ARBA" id="ARBA00022741"/>
    </source>
</evidence>
<proteinExistence type="inferred from homology"/>
<organism evidence="27 28">
    <name type="scientific">Cyphomyrmex costatus</name>
    <dbReference type="NCBI Taxonomy" id="456900"/>
    <lineage>
        <taxon>Eukaryota</taxon>
        <taxon>Metazoa</taxon>
        <taxon>Ecdysozoa</taxon>
        <taxon>Arthropoda</taxon>
        <taxon>Hexapoda</taxon>
        <taxon>Insecta</taxon>
        <taxon>Pterygota</taxon>
        <taxon>Neoptera</taxon>
        <taxon>Endopterygota</taxon>
        <taxon>Hymenoptera</taxon>
        <taxon>Apocrita</taxon>
        <taxon>Aculeata</taxon>
        <taxon>Formicoidea</taxon>
        <taxon>Formicidae</taxon>
        <taxon>Myrmicinae</taxon>
        <taxon>Cyphomyrmex</taxon>
    </lineage>
</organism>
<evidence type="ECO:0000256" key="21">
    <source>
        <dbReference type="PROSITE-ProRule" id="PRU10141"/>
    </source>
</evidence>
<dbReference type="PROSITE" id="PS00479">
    <property type="entry name" value="ZF_DAG_PE_1"/>
    <property type="match status" value="1"/>
</dbReference>
<comment type="catalytic activity">
    <reaction evidence="14">
        <text>L-threonyl-[protein] + ATP = O-phospho-L-threonyl-[protein] + ADP + H(+)</text>
        <dbReference type="Rhea" id="RHEA:46608"/>
        <dbReference type="Rhea" id="RHEA-COMP:11060"/>
        <dbReference type="Rhea" id="RHEA-COMP:11605"/>
        <dbReference type="ChEBI" id="CHEBI:15378"/>
        <dbReference type="ChEBI" id="CHEBI:30013"/>
        <dbReference type="ChEBI" id="CHEBI:30616"/>
        <dbReference type="ChEBI" id="CHEBI:61977"/>
        <dbReference type="ChEBI" id="CHEBI:456216"/>
        <dbReference type="EC" id="2.7.11.13"/>
    </reaction>
</comment>
<dbReference type="Gene3D" id="3.30.200.20">
    <property type="entry name" value="Phosphorylase Kinase, domain 1"/>
    <property type="match status" value="1"/>
</dbReference>
<dbReference type="GO" id="GO:0008270">
    <property type="term" value="F:zinc ion binding"/>
    <property type="evidence" value="ECO:0007669"/>
    <property type="project" value="UniProtKB-KW"/>
</dbReference>
<evidence type="ECO:0000256" key="19">
    <source>
        <dbReference type="PIRSR" id="PIRSR000551-50"/>
    </source>
</evidence>
<dbReference type="SMART" id="SM00133">
    <property type="entry name" value="S_TK_X"/>
    <property type="match status" value="1"/>
</dbReference>
<keyword evidence="13 20" id="KW-0067">ATP-binding</keyword>
<keyword evidence="6" id="KW-0479">Metal-binding</keyword>
<accession>A0A195C7T9</accession>
<feature type="compositionally biased region" description="Basic residues" evidence="22">
    <location>
        <begin position="371"/>
        <end position="386"/>
    </location>
</feature>
<dbReference type="EC" id="2.7.11.13" evidence="2"/>
<dbReference type="FunFam" id="1.10.510.10:FF:000126">
    <property type="entry name" value="Protein kinase C epsilon"/>
    <property type="match status" value="1"/>
</dbReference>
<evidence type="ECO:0000256" key="16">
    <source>
        <dbReference type="ARBA" id="ARBA00072118"/>
    </source>
</evidence>
<keyword evidence="3" id="KW-0723">Serine/threonine-protein kinase</keyword>
<dbReference type="FunFam" id="3.30.60.20:FF:000003">
    <property type="entry name" value="Protein kinase C delta"/>
    <property type="match status" value="1"/>
</dbReference>
<keyword evidence="5" id="KW-0808">Transferase</keyword>
<feature type="compositionally biased region" description="Basic and acidic residues" evidence="22">
    <location>
        <begin position="355"/>
        <end position="370"/>
    </location>
</feature>
<dbReference type="PROSITE" id="PS50081">
    <property type="entry name" value="ZF_DAG_PE_2"/>
    <property type="match status" value="2"/>
</dbReference>
<dbReference type="SMART" id="SM00109">
    <property type="entry name" value="C1"/>
    <property type="match status" value="2"/>
</dbReference>
<evidence type="ECO:0000259" key="24">
    <source>
        <dbReference type="PROSITE" id="PS50011"/>
    </source>
</evidence>
<dbReference type="PROSITE" id="PS50004">
    <property type="entry name" value="C2"/>
    <property type="match status" value="1"/>
</dbReference>
<evidence type="ECO:0000256" key="17">
    <source>
        <dbReference type="ARBA" id="ARBA00075370"/>
    </source>
</evidence>
<feature type="compositionally biased region" description="Polar residues" evidence="22">
    <location>
        <begin position="398"/>
        <end position="411"/>
    </location>
</feature>
<dbReference type="PRINTS" id="PR00008">
    <property type="entry name" value="DAGPEDOMAIN"/>
</dbReference>
<dbReference type="PROSITE" id="PS00107">
    <property type="entry name" value="PROTEIN_KINASE_ATP"/>
    <property type="match status" value="1"/>
</dbReference>
<dbReference type="OrthoDB" id="63267at2759"/>
<dbReference type="InterPro" id="IPR000719">
    <property type="entry name" value="Prot_kinase_dom"/>
</dbReference>
<evidence type="ECO:0000256" key="3">
    <source>
        <dbReference type="ARBA" id="ARBA00022527"/>
    </source>
</evidence>
<evidence type="ECO:0000256" key="5">
    <source>
        <dbReference type="ARBA" id="ARBA00022679"/>
    </source>
</evidence>
<dbReference type="GO" id="GO:0005524">
    <property type="term" value="F:ATP binding"/>
    <property type="evidence" value="ECO:0007669"/>
    <property type="project" value="UniProtKB-UniRule"/>
</dbReference>
<evidence type="ECO:0000256" key="4">
    <source>
        <dbReference type="ARBA" id="ARBA00022553"/>
    </source>
</evidence>
<dbReference type="Gene3D" id="1.10.510.10">
    <property type="entry name" value="Transferase(Phosphotransferase) domain 1"/>
    <property type="match status" value="1"/>
</dbReference>
<evidence type="ECO:0000256" key="20">
    <source>
        <dbReference type="PIRSR" id="PIRSR000551-51"/>
    </source>
</evidence>
<dbReference type="SMART" id="SM00239">
    <property type="entry name" value="C2"/>
    <property type="match status" value="1"/>
</dbReference>
<feature type="domain" description="Phorbol-ester/DAG-type" evidence="25">
    <location>
        <begin position="265"/>
        <end position="315"/>
    </location>
</feature>
<keyword evidence="8 20" id="KW-0547">Nucleotide-binding</keyword>
<feature type="domain" description="Protein kinase" evidence="24">
    <location>
        <begin position="482"/>
        <end position="744"/>
    </location>
</feature>
<dbReference type="Gene3D" id="2.60.40.150">
    <property type="entry name" value="C2 domain"/>
    <property type="match status" value="1"/>
</dbReference>
<feature type="domain" description="Phorbol-ester/DAG-type" evidence="25">
    <location>
        <begin position="185"/>
        <end position="235"/>
    </location>
</feature>
<evidence type="ECO:0000256" key="14">
    <source>
        <dbReference type="ARBA" id="ARBA00047272"/>
    </source>
</evidence>
<dbReference type="InterPro" id="IPR000008">
    <property type="entry name" value="C2_dom"/>
</dbReference>
<feature type="binding site" evidence="20">
    <location>
        <begin position="488"/>
        <end position="496"/>
    </location>
    <ligand>
        <name>ATP</name>
        <dbReference type="ChEBI" id="CHEBI:30616"/>
    </ligand>
</feature>
<dbReference type="InterPro" id="IPR046349">
    <property type="entry name" value="C1-like_sf"/>
</dbReference>
<dbReference type="Pfam" id="PF00130">
    <property type="entry name" value="C1_1"/>
    <property type="match status" value="2"/>
</dbReference>
<evidence type="ECO:0000256" key="11">
    <source>
        <dbReference type="ARBA" id="ARBA00022782"/>
    </source>
</evidence>
<dbReference type="InterPro" id="IPR002219">
    <property type="entry name" value="PKC_DAG/PE"/>
</dbReference>
<evidence type="ECO:0000259" key="25">
    <source>
        <dbReference type="PROSITE" id="PS50081"/>
    </source>
</evidence>
<evidence type="ECO:0000259" key="23">
    <source>
        <dbReference type="PROSITE" id="PS50004"/>
    </source>
</evidence>
<name>A0A195C7T9_9HYME</name>
<evidence type="ECO:0000313" key="27">
    <source>
        <dbReference type="EMBL" id="KYM96208.1"/>
    </source>
</evidence>
<keyword evidence="10 27" id="KW-0418">Kinase</keyword>
<dbReference type="STRING" id="456900.A0A195C7T9"/>
<feature type="domain" description="AGC-kinase C-terminal" evidence="26">
    <location>
        <begin position="745"/>
        <end position="816"/>
    </location>
</feature>
<keyword evidence="9" id="KW-0863">Zinc-finger</keyword>
<evidence type="ECO:0000256" key="22">
    <source>
        <dbReference type="SAM" id="MobiDB-lite"/>
    </source>
</evidence>
<reference evidence="27 28" key="1">
    <citation type="submission" date="2016-03" db="EMBL/GenBank/DDBJ databases">
        <title>Cyphomyrmex costatus WGS genome.</title>
        <authorList>
            <person name="Nygaard S."/>
            <person name="Hu H."/>
            <person name="Boomsma J."/>
            <person name="Zhang G."/>
        </authorList>
    </citation>
    <scope>NUCLEOTIDE SEQUENCE [LARGE SCALE GENOMIC DNA]</scope>
    <source>
        <strain evidence="27">MS0001</strain>
        <tissue evidence="27">Whole body</tissue>
    </source>
</reference>
<dbReference type="SUPFAM" id="SSF57889">
    <property type="entry name" value="Cysteine-rich domain"/>
    <property type="match status" value="2"/>
</dbReference>
<evidence type="ECO:0000256" key="15">
    <source>
        <dbReference type="ARBA" id="ARBA00047470"/>
    </source>
</evidence>
<feature type="binding site" evidence="20 21">
    <location>
        <position position="512"/>
    </location>
    <ligand>
        <name>ATP</name>
        <dbReference type="ChEBI" id="CHEBI:30616"/>
    </ligand>
</feature>
<dbReference type="FunFam" id="3.30.60.20:FF:000024">
    <property type="entry name" value="Protein kinase C epsilon"/>
    <property type="match status" value="1"/>
</dbReference>
<evidence type="ECO:0000313" key="28">
    <source>
        <dbReference type="Proteomes" id="UP000078542"/>
    </source>
</evidence>
<dbReference type="PROSITE" id="PS51285">
    <property type="entry name" value="AGC_KINASE_CTER"/>
    <property type="match status" value="1"/>
</dbReference>
<gene>
    <name evidence="27" type="ORF">ALC62_13260</name>
</gene>
<feature type="region of interest" description="Disordered" evidence="22">
    <location>
        <begin position="137"/>
        <end position="171"/>
    </location>
</feature>
<dbReference type="Pfam" id="PF00069">
    <property type="entry name" value="Pkinase"/>
    <property type="match status" value="1"/>
</dbReference>
<evidence type="ECO:0000256" key="6">
    <source>
        <dbReference type="ARBA" id="ARBA00022723"/>
    </source>
</evidence>
<dbReference type="PROSITE" id="PS00108">
    <property type="entry name" value="PROTEIN_KINASE_ST"/>
    <property type="match status" value="1"/>
</dbReference>
<evidence type="ECO:0000256" key="7">
    <source>
        <dbReference type="ARBA" id="ARBA00022737"/>
    </source>
</evidence>
<dbReference type="EMBL" id="KQ978231">
    <property type="protein sequence ID" value="KYM96208.1"/>
    <property type="molecule type" value="Genomic_DNA"/>
</dbReference>
<protein>
    <recommendedName>
        <fullName evidence="16">Protein kinase C eta type</fullName>
        <ecNumber evidence="2">2.7.11.13</ecNumber>
    </recommendedName>
    <alternativeName>
        <fullName evidence="17">PKC-L</fullName>
    </alternativeName>
    <alternativeName>
        <fullName evidence="18">nPKC-eta</fullName>
    </alternativeName>
</protein>
<sequence>MFSGKVQIEICEARSLRATDKQKQFWKENEEPSLDPYVQLHVDEIKLARTSTKLRTSDPVWHEIFTHKVRKATELGLTIFHDAVLPPDYFIANCIIPFTLLIKNLHDGINDFWVDLEPHGRLRLIIAMWNAPIRQPSFHGESSGEGRKRPKDTRKKDRHEREFQEKEEPLSRQRVMRRRVHQINGHKFMATFLKQPTFCSHCRDFIWGFGKQGYQCQVCTCVVHKRCHNLVITNCSGMKEEIVPVEGEEGTKITQATARFSIHVPHRFNPHNYKTLTFCDHCGSLLYGFFRQGLKCDVCNMNVHKRCYKNVAPSCGIDTKALSDLLKKINFCANKQQIRLPKIRVSSRPQTPTVAEKDEDKTKDQDDKKFKKDKKGMKKGQKKGQKTIKFPSKDDQSYETGASCSSQNDSTNSKDDSYLSQRDSTNAKDNSQWSYSDSTYTKDDSQWSYSDSTYTKDDSQLSLRDSDDDKNSNVKKIGLDDFNFIKVLGKGSFGKVMLVELKSNPDEIYAVKILKKSVIIQDEDVDCTMTEKKILILAARHPFLTAIHSCFQTVDRLFFVMEYVKGGDLMFHIQKARKFEEPRARFYAAEVTLALQFLHKHHIIYRDLKLDNILLDAEGHCKLADFGMCKENVIEGESTASTFCGTPDYIAPEILQELPYGASVDWWALGVLLYEMVAGQPPFEAETEDDLFEAILRDDLVFPVWVSSDAVSVVKAFMTKNPAKRLGCVAADGGEHAIKNQPFFKHLDWEALEARRVEPPIKPKIKNEKEALNFDAVFTKEDPVLTPDSPDKSYEIDQEEFRGFSVVNRDFNPFRPAK</sequence>
<feature type="domain" description="C2" evidence="23">
    <location>
        <begin position="1"/>
        <end position="114"/>
    </location>
</feature>
<dbReference type="PANTHER" id="PTHR24351">
    <property type="entry name" value="RIBOSOMAL PROTEIN S6 KINASE"/>
    <property type="match status" value="1"/>
</dbReference>
<dbReference type="CDD" id="cd20835">
    <property type="entry name" value="C1_nPKC_epsilon-like_rpt1"/>
    <property type="match status" value="1"/>
</dbReference>
<dbReference type="Gene3D" id="3.30.60.20">
    <property type="match status" value="2"/>
</dbReference>